<evidence type="ECO:0000313" key="1">
    <source>
        <dbReference type="EMBL" id="MBB3096095.1"/>
    </source>
</evidence>
<reference evidence="1 2" key="1">
    <citation type="submission" date="2020-08" db="EMBL/GenBank/DDBJ databases">
        <title>Genomic Encyclopedia of Type Strains, Phase III (KMG-III): the genomes of soil and plant-associated and newly described type strains.</title>
        <authorList>
            <person name="Whitman W."/>
        </authorList>
    </citation>
    <scope>NUCLEOTIDE SEQUENCE [LARGE SCALE GENOMIC DNA]</scope>
    <source>
        <strain evidence="1 2">CECT 3287</strain>
    </source>
</reference>
<protein>
    <recommendedName>
        <fullName evidence="3">Phage tail protein (Tail_P2_I)</fullName>
    </recommendedName>
</protein>
<dbReference type="AlphaFoldDB" id="A0A7W5AHD7"/>
<keyword evidence="2" id="KW-1185">Reference proteome</keyword>
<proteinExistence type="predicted"/>
<name>A0A7W5AHD7_9ACTN</name>
<dbReference type="Proteomes" id="UP000590749">
    <property type="component" value="Unassembled WGS sequence"/>
</dbReference>
<evidence type="ECO:0000313" key="2">
    <source>
        <dbReference type="Proteomes" id="UP000590749"/>
    </source>
</evidence>
<evidence type="ECO:0008006" key="3">
    <source>
        <dbReference type="Google" id="ProtNLM"/>
    </source>
</evidence>
<gene>
    <name evidence="1" type="ORF">FHR83_003765</name>
</gene>
<dbReference type="EMBL" id="JACHXF010000007">
    <property type="protein sequence ID" value="MBB3096095.1"/>
    <property type="molecule type" value="Genomic_DNA"/>
</dbReference>
<accession>A0A7W5AHD7</accession>
<sequence length="688" mass="74984">MTSERLAADELVDLLPRWYRLADEEGGEPLRALLAAIEEQIDRVRDAAARQYEDWFVETAAARALPLIGDLVGYRPLAGYQRILSAGLRDGGPAGASVRRLAEALAPRRDVAGTVGYRRRKGTLSLLEELADSAAGWPARAVETSRLLAHTQPVRLYGGTTRTDTARAARGRLADLRDGGALDLIGTPFESSARTFDVRRAGVEVHVWRQRAYPVTDAPAYRVEGARNLFTFSVLGADTHLVTRPEPEPSTTHVATVDNVPDRLRRRLFADRLADYYGPGKSLVIRRGDRIVPVSGIVVADLTGWRYQPARDRVAVDPELGRIAFSPRADLDEGVRVTYHYAFSDDLGGGEYPRDLSTPGTVYRVGPGHPYRRIADAHRQWRADRPADAVIEIADSGAYQEELAFQLDHGQRLTLRAADGARPVLRLLDRSSNQPDALVIETGEDCHESSMTLDGLVIAGRGIRAGGPLAALTLRHCTLVPDGEEPSLFLECATTTVHIERSILGPILVLADEVGTDPAPIHLRDSILDATAHDRPALGAPDGRHAHAVLHAERVTVVGETHVHAIETAADSIFTGTVHVARRQRGTLRFCFVPPGSRTPRRFRCQPDLAGPDTATRVRPLFDSLEHGTPGYGRLATRCPAEIARGAGDGSEMGVFHDLYQPQREDNLRARLAGYTPAGTRAAIGFVS</sequence>
<comment type="caution">
    <text evidence="1">The sequence shown here is derived from an EMBL/GenBank/DDBJ whole genome shotgun (WGS) entry which is preliminary data.</text>
</comment>
<organism evidence="1 2">
    <name type="scientific">Actinoplanes campanulatus</name>
    <dbReference type="NCBI Taxonomy" id="113559"/>
    <lineage>
        <taxon>Bacteria</taxon>
        <taxon>Bacillati</taxon>
        <taxon>Actinomycetota</taxon>
        <taxon>Actinomycetes</taxon>
        <taxon>Micromonosporales</taxon>
        <taxon>Micromonosporaceae</taxon>
        <taxon>Actinoplanes</taxon>
    </lineage>
</organism>
<dbReference type="RefSeq" id="WP_183221328.1">
    <property type="nucleotide sequence ID" value="NZ_BMPW01000005.1"/>
</dbReference>